<dbReference type="STRING" id="36842.SAMN02194393_01661"/>
<protein>
    <recommendedName>
        <fullName evidence="3">Bacteriophage holin</fullName>
    </recommendedName>
</protein>
<keyword evidence="2" id="KW-1185">Reference proteome</keyword>
<proteinExistence type="predicted"/>
<organism evidence="1 2">
    <name type="scientific">Maledivibacter halophilus</name>
    <dbReference type="NCBI Taxonomy" id="36842"/>
    <lineage>
        <taxon>Bacteria</taxon>
        <taxon>Bacillati</taxon>
        <taxon>Bacillota</taxon>
        <taxon>Clostridia</taxon>
        <taxon>Peptostreptococcales</taxon>
        <taxon>Caminicellaceae</taxon>
        <taxon>Maledivibacter</taxon>
    </lineage>
</organism>
<evidence type="ECO:0008006" key="3">
    <source>
        <dbReference type="Google" id="ProtNLM"/>
    </source>
</evidence>
<name>A0A1T5K6N7_9FIRM</name>
<reference evidence="1 2" key="1">
    <citation type="submission" date="2017-02" db="EMBL/GenBank/DDBJ databases">
        <authorList>
            <person name="Peterson S.W."/>
        </authorList>
    </citation>
    <scope>NUCLEOTIDE SEQUENCE [LARGE SCALE GENOMIC DNA]</scope>
    <source>
        <strain evidence="1 2">M1</strain>
    </source>
</reference>
<accession>A0A1T5K6N7</accession>
<dbReference type="EMBL" id="FUZT01000003">
    <property type="protein sequence ID" value="SKC59205.1"/>
    <property type="molecule type" value="Genomic_DNA"/>
</dbReference>
<dbReference type="AlphaFoldDB" id="A0A1T5K6N7"/>
<dbReference type="RefSeq" id="WP_079490780.1">
    <property type="nucleotide sequence ID" value="NZ_FUZT01000003.1"/>
</dbReference>
<dbReference type="OrthoDB" id="1935802at2"/>
<sequence length="69" mass="7542">MLRRLKNPGTIITLTSLIILILITNGIEVDSDRIMTTVKAVCSIGVILGILNNPETPGLDLPFLNRNQN</sequence>
<gene>
    <name evidence="1" type="ORF">SAMN02194393_01661</name>
</gene>
<evidence type="ECO:0000313" key="2">
    <source>
        <dbReference type="Proteomes" id="UP000190285"/>
    </source>
</evidence>
<dbReference type="Proteomes" id="UP000190285">
    <property type="component" value="Unassembled WGS sequence"/>
</dbReference>
<evidence type="ECO:0000313" key="1">
    <source>
        <dbReference type="EMBL" id="SKC59205.1"/>
    </source>
</evidence>